<gene>
    <name evidence="1" type="ORF">GMARGA_LOCUS37040</name>
</gene>
<accession>A0ABN7X272</accession>
<dbReference type="Proteomes" id="UP000789901">
    <property type="component" value="Unassembled WGS sequence"/>
</dbReference>
<dbReference type="EMBL" id="CAJVQB010075516">
    <property type="protein sequence ID" value="CAG8844332.1"/>
    <property type="molecule type" value="Genomic_DNA"/>
</dbReference>
<keyword evidence="2" id="KW-1185">Reference proteome</keyword>
<name>A0ABN7X272_GIGMA</name>
<reference evidence="1 2" key="1">
    <citation type="submission" date="2021-06" db="EMBL/GenBank/DDBJ databases">
        <authorList>
            <person name="Kallberg Y."/>
            <person name="Tangrot J."/>
            <person name="Rosling A."/>
        </authorList>
    </citation>
    <scope>NUCLEOTIDE SEQUENCE [LARGE SCALE GENOMIC DNA]</scope>
    <source>
        <strain evidence="1 2">120-4 pot B 10/14</strain>
    </source>
</reference>
<sequence>NATDLRKYSAEASTSAVLVIPFTDFNYNMLLVLVFGGVGL</sequence>
<organism evidence="1 2">
    <name type="scientific">Gigaspora margarita</name>
    <dbReference type="NCBI Taxonomy" id="4874"/>
    <lineage>
        <taxon>Eukaryota</taxon>
        <taxon>Fungi</taxon>
        <taxon>Fungi incertae sedis</taxon>
        <taxon>Mucoromycota</taxon>
        <taxon>Glomeromycotina</taxon>
        <taxon>Glomeromycetes</taxon>
        <taxon>Diversisporales</taxon>
        <taxon>Gigasporaceae</taxon>
        <taxon>Gigaspora</taxon>
    </lineage>
</organism>
<proteinExistence type="predicted"/>
<comment type="caution">
    <text evidence="1">The sequence shown here is derived from an EMBL/GenBank/DDBJ whole genome shotgun (WGS) entry which is preliminary data.</text>
</comment>
<evidence type="ECO:0000313" key="1">
    <source>
        <dbReference type="EMBL" id="CAG8844332.1"/>
    </source>
</evidence>
<protein>
    <submittedName>
        <fullName evidence="1">42445_t:CDS:1</fullName>
    </submittedName>
</protein>
<evidence type="ECO:0000313" key="2">
    <source>
        <dbReference type="Proteomes" id="UP000789901"/>
    </source>
</evidence>
<feature type="non-terminal residue" evidence="1">
    <location>
        <position position="40"/>
    </location>
</feature>
<feature type="non-terminal residue" evidence="1">
    <location>
        <position position="1"/>
    </location>
</feature>